<dbReference type="AlphaFoldDB" id="A0A8H7ERF9"/>
<evidence type="ECO:0000313" key="2">
    <source>
        <dbReference type="EMBL" id="KAF7727270.1"/>
    </source>
</evidence>
<reference evidence="2" key="1">
    <citation type="submission" date="2020-01" db="EMBL/GenBank/DDBJ databases">
        <title>Genome Sequencing of Three Apophysomyces-Like Fungal Strains Confirms a Novel Fungal Genus in the Mucoromycota with divergent Burkholderia-like Endosymbiotic Bacteria.</title>
        <authorList>
            <person name="Stajich J.E."/>
            <person name="Macias A.M."/>
            <person name="Carter-House D."/>
            <person name="Lovett B."/>
            <person name="Kasson L.R."/>
            <person name="Berry K."/>
            <person name="Grigoriev I."/>
            <person name="Chang Y."/>
            <person name="Spatafora J."/>
            <person name="Kasson M.T."/>
        </authorList>
    </citation>
    <scope>NUCLEOTIDE SEQUENCE</scope>
    <source>
        <strain evidence="2">NRRL A-21654</strain>
    </source>
</reference>
<dbReference type="EMBL" id="JABAYA010000060">
    <property type="protein sequence ID" value="KAF7727270.1"/>
    <property type="molecule type" value="Genomic_DNA"/>
</dbReference>
<protein>
    <recommendedName>
        <fullName evidence="1">Small nuclear ribonucleoprotein Prp3 C-terminal domain-containing protein</fullName>
    </recommendedName>
</protein>
<dbReference type="Gene3D" id="3.10.110.10">
    <property type="entry name" value="Ubiquitin Conjugating Enzyme"/>
    <property type="match status" value="1"/>
</dbReference>
<evidence type="ECO:0000313" key="3">
    <source>
        <dbReference type="Proteomes" id="UP000605846"/>
    </source>
</evidence>
<name>A0A8H7ERF9_9FUNG</name>
<proteinExistence type="predicted"/>
<comment type="caution">
    <text evidence="2">The sequence shown here is derived from an EMBL/GenBank/DDBJ whole genome shotgun (WGS) entry which is preliminary data.</text>
</comment>
<dbReference type="InterPro" id="IPR016135">
    <property type="entry name" value="UBQ-conjugating_enzyme/RWD"/>
</dbReference>
<dbReference type="OrthoDB" id="432412at2759"/>
<accession>A0A8H7ERF9</accession>
<sequence length="301" mass="34424">MGVESLEDAVNVIALLQSMYFDDEFTFRTERDQRVYEELHSHCESNTLGKLADCDITDCSFDLRTAMQTEEPVSLVVSCSVSLQSATFQLSIPSAANAWLSRDAQKSLTKDLEQYLKETDEPDRASRILEAIQHIQSTAEVISAERKKELTALSSEQKTSQAIFVREYIWFPMIYTREKRGHIVNWAPNYRVTGFLCPGKPGAMCLEGLEKDVTQFVNDIKTVSWADIPASHRKMTSRWRQQYKCDSLESADHLRLFDSMTEVTFELHGNFGNHNSLSMLQAWMKERGCGEAFGHLFEYDN</sequence>
<dbReference type="PANTHER" id="PTHR15955">
    <property type="entry name" value="RWD DOMAIN CONTAINING PROTEIN 2"/>
    <property type="match status" value="1"/>
</dbReference>
<dbReference type="Pfam" id="PF06544">
    <property type="entry name" value="Prp3_C"/>
    <property type="match status" value="1"/>
</dbReference>
<dbReference type="Proteomes" id="UP000605846">
    <property type="component" value="Unassembled WGS sequence"/>
</dbReference>
<organism evidence="2 3">
    <name type="scientific">Apophysomyces ossiformis</name>
    <dbReference type="NCBI Taxonomy" id="679940"/>
    <lineage>
        <taxon>Eukaryota</taxon>
        <taxon>Fungi</taxon>
        <taxon>Fungi incertae sedis</taxon>
        <taxon>Mucoromycota</taxon>
        <taxon>Mucoromycotina</taxon>
        <taxon>Mucoromycetes</taxon>
        <taxon>Mucorales</taxon>
        <taxon>Mucorineae</taxon>
        <taxon>Mucoraceae</taxon>
        <taxon>Apophysomyces</taxon>
    </lineage>
</organism>
<dbReference type="PANTHER" id="PTHR15955:SF10">
    <property type="entry name" value="DUF1115 DOMAIN PROTEIN (AFU_ORTHOLOGUE AFUA_5G14750)"/>
    <property type="match status" value="1"/>
</dbReference>
<dbReference type="InterPro" id="IPR010541">
    <property type="entry name" value="Prp3_C"/>
</dbReference>
<dbReference type="InterPro" id="IPR059181">
    <property type="entry name" value="RWDD2A-B_C"/>
</dbReference>
<keyword evidence="3" id="KW-1185">Reference proteome</keyword>
<dbReference type="SUPFAM" id="SSF54495">
    <property type="entry name" value="UBC-like"/>
    <property type="match status" value="1"/>
</dbReference>
<evidence type="ECO:0000259" key="1">
    <source>
        <dbReference type="Pfam" id="PF06544"/>
    </source>
</evidence>
<gene>
    <name evidence="2" type="ORF">EC973_007786</name>
</gene>
<dbReference type="CDD" id="cd24163">
    <property type="entry name" value="RWDD2_C"/>
    <property type="match status" value="1"/>
</dbReference>
<feature type="domain" description="Small nuclear ribonucleoprotein Prp3 C-terminal" evidence="1">
    <location>
        <begin position="169"/>
        <end position="292"/>
    </location>
</feature>
<dbReference type="PIRSF" id="PIRSF038021">
    <property type="entry name" value="UCP038021_RWDD2"/>
    <property type="match status" value="1"/>
</dbReference>
<dbReference type="InterPro" id="IPR017359">
    <property type="entry name" value="Phi-like"/>
</dbReference>